<proteinExistence type="predicted"/>
<dbReference type="STRING" id="320497.A0U93_13930"/>
<sequence>MLDPVWQAAWDSLLPQLKPDDRILAPIGDWPTPPVGTLRHYTDRIEVQNASVVILHKGRLNALPREALVRLCNEWQIVFANEVFVCFLRDGPRRFINSLRRHSRHFLPVRHHLRTRHFKRLGNTIFFVHIPKTAGTTVWNAIGHTVRAKAYYDSTASFRANPPSDDQFDLVGGHIPLATFQMHASPQDRFIGLLRDPVLRFRAAFLHSRRPYEDPKTFTPTMRLMRELPFKEFLAHPDARQEANLQLLMLGGSPGNDDDPTDRDVFVRACRALDSPRNLFMTTDHVAKFIADSRIILQTRPSTMPTQHLNVSDLDAQADDLAEFAACLPQIRALAAPELVLYERLRAHS</sequence>
<keyword evidence="2" id="KW-1185">Reference proteome</keyword>
<reference evidence="1 2" key="1">
    <citation type="submission" date="2016-03" db="EMBL/GenBank/DDBJ databases">
        <title>Acetic acid bacteria sequencing.</title>
        <authorList>
            <person name="Brandt J."/>
            <person name="Jakob F."/>
            <person name="Vogel R.F."/>
        </authorList>
    </citation>
    <scope>NUCLEOTIDE SEQUENCE [LARGE SCALE GENOMIC DNA]</scope>
    <source>
        <strain evidence="1 2">NBRC 101099</strain>
    </source>
</reference>
<accession>A0A1U9KT38</accession>
<dbReference type="Proteomes" id="UP000188604">
    <property type="component" value="Chromosome"/>
</dbReference>
<name>A0A1U9KT38_9PROT</name>
<dbReference type="InterPro" id="IPR027417">
    <property type="entry name" value="P-loop_NTPase"/>
</dbReference>
<dbReference type="Gene3D" id="3.40.50.300">
    <property type="entry name" value="P-loop containing nucleotide triphosphate hydrolases"/>
    <property type="match status" value="1"/>
</dbReference>
<dbReference type="KEGG" id="nch:A0U93_13930"/>
<evidence type="ECO:0000313" key="1">
    <source>
        <dbReference type="EMBL" id="AQS88840.1"/>
    </source>
</evidence>
<organism evidence="1 2">
    <name type="scientific">Neoasaia chiangmaiensis</name>
    <dbReference type="NCBI Taxonomy" id="320497"/>
    <lineage>
        <taxon>Bacteria</taxon>
        <taxon>Pseudomonadati</taxon>
        <taxon>Pseudomonadota</taxon>
        <taxon>Alphaproteobacteria</taxon>
        <taxon>Acetobacterales</taxon>
        <taxon>Acetobacteraceae</taxon>
        <taxon>Neoasaia</taxon>
    </lineage>
</organism>
<dbReference type="RefSeq" id="WP_077807889.1">
    <property type="nucleotide sequence ID" value="NZ_BJXS01000001.1"/>
</dbReference>
<gene>
    <name evidence="1" type="ORF">A0U93_13930</name>
</gene>
<evidence type="ECO:0000313" key="2">
    <source>
        <dbReference type="Proteomes" id="UP000188604"/>
    </source>
</evidence>
<dbReference type="EMBL" id="CP014691">
    <property type="protein sequence ID" value="AQS88840.1"/>
    <property type="molecule type" value="Genomic_DNA"/>
</dbReference>
<dbReference type="AlphaFoldDB" id="A0A1U9KT38"/>
<protein>
    <submittedName>
        <fullName evidence="1">Uncharacterized protein</fullName>
    </submittedName>
</protein>